<dbReference type="PANTHER" id="PTHR19338:SF66">
    <property type="entry name" value="NB-ARC DOMAIN-CONTAINING PROTEIN"/>
    <property type="match status" value="1"/>
</dbReference>
<sequence length="196" mass="22315">MAWAALTSALKTIGEEAAYLWGVEDQVKRLEKELKWMLDFLDNNEARQTGNGKIHLQAAEITELAYYAEDVLETFALEIGSKKRPGYTNRIKRYSCILHECWLLHETRSNIEKIIATSEDLVRRLSAFGLKESRSGGEGPSSSIMQEQRWQRTHKMGDDEIVGRGDDIEKLVPVVVDETSEWRVVSIYGMGVPRRG</sequence>
<evidence type="ECO:0000313" key="5">
    <source>
        <dbReference type="EMBL" id="KAK8503603.1"/>
    </source>
</evidence>
<gene>
    <name evidence="5" type="ORF">V6N12_024775</name>
</gene>
<evidence type="ECO:0000256" key="2">
    <source>
        <dbReference type="ARBA" id="ARBA00022741"/>
    </source>
</evidence>
<feature type="domain" description="Disease resistance N-terminal" evidence="4">
    <location>
        <begin position="9"/>
        <end position="84"/>
    </location>
</feature>
<keyword evidence="3" id="KW-0611">Plant defense</keyword>
<dbReference type="InterPro" id="IPR038005">
    <property type="entry name" value="RX-like_CC"/>
</dbReference>
<name>A0ABR2B9B4_9ROSI</name>
<dbReference type="Gene3D" id="1.20.5.4130">
    <property type="match status" value="1"/>
</dbReference>
<dbReference type="Pfam" id="PF18052">
    <property type="entry name" value="Rx_N"/>
    <property type="match status" value="1"/>
</dbReference>
<evidence type="ECO:0000259" key="4">
    <source>
        <dbReference type="Pfam" id="PF18052"/>
    </source>
</evidence>
<accession>A0ABR2B9B4</accession>
<comment type="caution">
    <text evidence="5">The sequence shown here is derived from an EMBL/GenBank/DDBJ whole genome shotgun (WGS) entry which is preliminary data.</text>
</comment>
<keyword evidence="1" id="KW-0677">Repeat</keyword>
<evidence type="ECO:0000256" key="3">
    <source>
        <dbReference type="ARBA" id="ARBA00022821"/>
    </source>
</evidence>
<protein>
    <recommendedName>
        <fullName evidence="4">Disease resistance N-terminal domain-containing protein</fullName>
    </recommendedName>
</protein>
<keyword evidence="2" id="KW-0547">Nucleotide-binding</keyword>
<dbReference type="Proteomes" id="UP001472677">
    <property type="component" value="Unassembled WGS sequence"/>
</dbReference>
<dbReference type="InterPro" id="IPR041118">
    <property type="entry name" value="Rx_N"/>
</dbReference>
<proteinExistence type="predicted"/>
<evidence type="ECO:0000256" key="1">
    <source>
        <dbReference type="ARBA" id="ARBA00022737"/>
    </source>
</evidence>
<dbReference type="EMBL" id="JBBPBM010000148">
    <property type="protein sequence ID" value="KAK8503603.1"/>
    <property type="molecule type" value="Genomic_DNA"/>
</dbReference>
<dbReference type="CDD" id="cd14798">
    <property type="entry name" value="RX-CC_like"/>
    <property type="match status" value="1"/>
</dbReference>
<keyword evidence="6" id="KW-1185">Reference proteome</keyword>
<dbReference type="PANTHER" id="PTHR19338">
    <property type="entry name" value="TRANSLOCASE OF INNER MITOCHONDRIAL MEMBRANE 13 HOMOLOG"/>
    <property type="match status" value="1"/>
</dbReference>
<reference evidence="5 6" key="1">
    <citation type="journal article" date="2024" name="G3 (Bethesda)">
        <title>Genome assembly of Hibiscus sabdariffa L. provides insights into metabolisms of medicinal natural products.</title>
        <authorList>
            <person name="Kim T."/>
        </authorList>
    </citation>
    <scope>NUCLEOTIDE SEQUENCE [LARGE SCALE GENOMIC DNA]</scope>
    <source>
        <strain evidence="5">TK-2024</strain>
        <tissue evidence="5">Old leaves</tissue>
    </source>
</reference>
<organism evidence="5 6">
    <name type="scientific">Hibiscus sabdariffa</name>
    <name type="common">roselle</name>
    <dbReference type="NCBI Taxonomy" id="183260"/>
    <lineage>
        <taxon>Eukaryota</taxon>
        <taxon>Viridiplantae</taxon>
        <taxon>Streptophyta</taxon>
        <taxon>Embryophyta</taxon>
        <taxon>Tracheophyta</taxon>
        <taxon>Spermatophyta</taxon>
        <taxon>Magnoliopsida</taxon>
        <taxon>eudicotyledons</taxon>
        <taxon>Gunneridae</taxon>
        <taxon>Pentapetalae</taxon>
        <taxon>rosids</taxon>
        <taxon>malvids</taxon>
        <taxon>Malvales</taxon>
        <taxon>Malvaceae</taxon>
        <taxon>Malvoideae</taxon>
        <taxon>Hibiscus</taxon>
    </lineage>
</organism>
<evidence type="ECO:0000313" key="6">
    <source>
        <dbReference type="Proteomes" id="UP001472677"/>
    </source>
</evidence>